<sequence>MASLSETSLVEKVRQILSLRGRIFVNRINSHSLIRSLHPPTQGPPFRSILPAARILNSPSFARIFILDYPHT</sequence>
<reference evidence="1" key="1">
    <citation type="submission" date="2019-11" db="UniProtKB">
        <authorList>
            <consortium name="WormBaseParasite"/>
        </authorList>
    </citation>
    <scope>IDENTIFICATION</scope>
</reference>
<name>A0A5K3EV65_MESCO</name>
<dbReference type="AlphaFoldDB" id="A0A5K3EV65"/>
<protein>
    <submittedName>
        <fullName evidence="1">Uncharacterized protein</fullName>
    </submittedName>
</protein>
<accession>A0A5K3EV65</accession>
<proteinExistence type="predicted"/>
<dbReference type="WBParaSite" id="MCU_003360-RA">
    <property type="protein sequence ID" value="MCU_003360-RA"/>
    <property type="gene ID" value="MCU_003360"/>
</dbReference>
<evidence type="ECO:0000313" key="1">
    <source>
        <dbReference type="WBParaSite" id="MCU_003360-RA"/>
    </source>
</evidence>
<organism evidence="1">
    <name type="scientific">Mesocestoides corti</name>
    <name type="common">Flatworm</name>
    <dbReference type="NCBI Taxonomy" id="53468"/>
    <lineage>
        <taxon>Eukaryota</taxon>
        <taxon>Metazoa</taxon>
        <taxon>Spiralia</taxon>
        <taxon>Lophotrochozoa</taxon>
        <taxon>Platyhelminthes</taxon>
        <taxon>Cestoda</taxon>
        <taxon>Eucestoda</taxon>
        <taxon>Cyclophyllidea</taxon>
        <taxon>Mesocestoididae</taxon>
        <taxon>Mesocestoides</taxon>
    </lineage>
</organism>